<dbReference type="NCBIfam" id="TIGR00021">
    <property type="entry name" value="rpiA"/>
    <property type="match status" value="1"/>
</dbReference>
<evidence type="ECO:0000313" key="4">
    <source>
        <dbReference type="EMBL" id="CUX96175.1"/>
    </source>
</evidence>
<sequence>MTLDELKKAVGWAALKYIRPGTIVGVGTGSTTAHFINILASLKHKIEGVISSSEASSKKFQSLGIPLFDLNEMESLDVYIDSADEINSKMQMIKGGGAALTREKVIAAVARKFICIIDSSKLVKVLGAFPLPVEVIPMARAWVSRELVRLGGSPVYRQGVVTDNSNIILDVHNLAIIDAVALEETINNIPGVVTVGLFARRVADVVLISNEQGIKIID</sequence>
<feature type="binding site" evidence="3">
    <location>
        <begin position="81"/>
        <end position="84"/>
    </location>
    <ligand>
        <name>substrate</name>
    </ligand>
</feature>
<dbReference type="PANTHER" id="PTHR11934">
    <property type="entry name" value="RIBOSE-5-PHOSPHATE ISOMERASE"/>
    <property type="match status" value="1"/>
</dbReference>
<dbReference type="Gene3D" id="3.40.50.1360">
    <property type="match status" value="1"/>
</dbReference>
<comment type="catalytic activity">
    <reaction evidence="1 3">
        <text>aldehydo-D-ribose 5-phosphate = D-ribulose 5-phosphate</text>
        <dbReference type="Rhea" id="RHEA:14657"/>
        <dbReference type="ChEBI" id="CHEBI:58121"/>
        <dbReference type="ChEBI" id="CHEBI:58273"/>
        <dbReference type="EC" id="5.3.1.6"/>
    </reaction>
</comment>
<feature type="binding site" evidence="3">
    <location>
        <begin position="94"/>
        <end position="97"/>
    </location>
    <ligand>
        <name>substrate</name>
    </ligand>
</feature>
<protein>
    <recommendedName>
        <fullName evidence="3">Ribose-5-phosphate isomerase A</fullName>
        <ecNumber evidence="3">5.3.1.6</ecNumber>
    </recommendedName>
    <alternativeName>
        <fullName evidence="3">Phosphoriboisomerase A</fullName>
        <shortName evidence="3">PRI</shortName>
    </alternativeName>
</protein>
<dbReference type="NCBIfam" id="NF001924">
    <property type="entry name" value="PRK00702.1"/>
    <property type="match status" value="1"/>
</dbReference>
<dbReference type="Pfam" id="PF06026">
    <property type="entry name" value="Rib_5-P_isom_A"/>
    <property type="match status" value="1"/>
</dbReference>
<evidence type="ECO:0000256" key="1">
    <source>
        <dbReference type="ARBA" id="ARBA00001713"/>
    </source>
</evidence>
<dbReference type="EC" id="5.3.1.6" evidence="3"/>
<dbReference type="GO" id="GO:0006014">
    <property type="term" value="P:D-ribose metabolic process"/>
    <property type="evidence" value="ECO:0007669"/>
    <property type="project" value="TreeGrafter"/>
</dbReference>
<accession>A0A143WR01</accession>
<dbReference type="GO" id="GO:0005829">
    <property type="term" value="C:cytosol"/>
    <property type="evidence" value="ECO:0007669"/>
    <property type="project" value="TreeGrafter"/>
</dbReference>
<dbReference type="PANTHER" id="PTHR11934:SF0">
    <property type="entry name" value="RIBOSE-5-PHOSPHATE ISOMERASE"/>
    <property type="match status" value="1"/>
</dbReference>
<evidence type="ECO:0000256" key="2">
    <source>
        <dbReference type="ARBA" id="ARBA00023235"/>
    </source>
</evidence>
<dbReference type="AlphaFoldDB" id="A0A143WR01"/>
<dbReference type="InterPro" id="IPR004788">
    <property type="entry name" value="Ribose5P_isomerase_type_A"/>
</dbReference>
<dbReference type="SUPFAM" id="SSF100950">
    <property type="entry name" value="NagB/RpiA/CoA transferase-like"/>
    <property type="match status" value="1"/>
</dbReference>
<keyword evidence="5" id="KW-1185">Reference proteome</keyword>
<feature type="active site" description="Proton acceptor" evidence="3">
    <location>
        <position position="103"/>
    </location>
</feature>
<dbReference type="InterPro" id="IPR037171">
    <property type="entry name" value="NagB/RpiA_transferase-like"/>
</dbReference>
<reference evidence="5" key="1">
    <citation type="submission" date="2016-01" db="EMBL/GenBank/DDBJ databases">
        <authorList>
            <person name="Husnik F."/>
        </authorList>
    </citation>
    <scope>NUCLEOTIDE SEQUENCE [LARGE SCALE GENOMIC DNA]</scope>
</reference>
<dbReference type="InterPro" id="IPR020672">
    <property type="entry name" value="Ribose5P_isomerase_typA_subgr"/>
</dbReference>
<dbReference type="Proteomes" id="UP000095665">
    <property type="component" value="Chromosome I"/>
</dbReference>
<dbReference type="KEGG" id="ged:FVIR_GE00313"/>
<dbReference type="STRING" id="1070130.FVIR_GE00313"/>
<dbReference type="PATRIC" id="fig|1070130.3.peg.517"/>
<keyword evidence="2 3" id="KW-0413">Isomerase</keyword>
<comment type="similarity">
    <text evidence="3">Belongs to the ribose 5-phosphate isomerase family.</text>
</comment>
<feature type="binding site" evidence="3">
    <location>
        <position position="121"/>
    </location>
    <ligand>
        <name>substrate</name>
    </ligand>
</feature>
<dbReference type="UniPathway" id="UPA00115">
    <property type="reaction ID" value="UER00412"/>
</dbReference>
<proteinExistence type="inferred from homology"/>
<feature type="binding site" evidence="3">
    <location>
        <begin position="28"/>
        <end position="31"/>
    </location>
    <ligand>
        <name>substrate</name>
    </ligand>
</feature>
<organism evidence="4 5">
    <name type="scientific">Candidatus Gullanella endobia</name>
    <dbReference type="NCBI Taxonomy" id="1070130"/>
    <lineage>
        <taxon>Bacteria</taxon>
        <taxon>Pseudomonadati</taxon>
        <taxon>Pseudomonadota</taxon>
        <taxon>Gammaproteobacteria</taxon>
        <taxon>Enterobacterales</taxon>
        <taxon>Enterobacteriaceae</taxon>
        <taxon>Candidatus Gullanella</taxon>
    </lineage>
</organism>
<gene>
    <name evidence="3 4" type="primary">rpiA</name>
    <name evidence="4" type="ORF">FVIR_GE00313</name>
</gene>
<dbReference type="EMBL" id="LN999832">
    <property type="protein sequence ID" value="CUX96175.1"/>
    <property type="molecule type" value="Genomic_DNA"/>
</dbReference>
<evidence type="ECO:0000313" key="5">
    <source>
        <dbReference type="Proteomes" id="UP000095665"/>
    </source>
</evidence>
<dbReference type="FunFam" id="3.40.50.1360:FF:000001">
    <property type="entry name" value="Ribose-5-phosphate isomerase A"/>
    <property type="match status" value="1"/>
</dbReference>
<dbReference type="RefSeq" id="WP_067498079.1">
    <property type="nucleotide sequence ID" value="NZ_LN999832.1"/>
</dbReference>
<dbReference type="HAMAP" id="MF_00170">
    <property type="entry name" value="Rib_5P_isom_A"/>
    <property type="match status" value="1"/>
</dbReference>
<comment type="pathway">
    <text evidence="3">Carbohydrate degradation; pentose phosphate pathway; D-ribose 5-phosphate from D-ribulose 5-phosphate (non-oxidative stage): step 1/1.</text>
</comment>
<evidence type="ECO:0000256" key="3">
    <source>
        <dbReference type="HAMAP-Rule" id="MF_00170"/>
    </source>
</evidence>
<name>A0A143WR01_9ENTR</name>
<dbReference type="FunFam" id="3.30.70.260:FF:000004">
    <property type="entry name" value="Ribose-5-phosphate isomerase A"/>
    <property type="match status" value="1"/>
</dbReference>
<dbReference type="CDD" id="cd01398">
    <property type="entry name" value="RPI_A"/>
    <property type="match status" value="1"/>
</dbReference>
<dbReference type="GO" id="GO:0009052">
    <property type="term" value="P:pentose-phosphate shunt, non-oxidative branch"/>
    <property type="evidence" value="ECO:0007669"/>
    <property type="project" value="UniProtKB-UniRule"/>
</dbReference>
<comment type="function">
    <text evidence="3">Catalyzes the reversible conversion of ribose-5-phosphate to ribulose 5-phosphate.</text>
</comment>
<comment type="subunit">
    <text evidence="3">Homodimer.</text>
</comment>
<dbReference type="Gene3D" id="3.30.70.260">
    <property type="match status" value="1"/>
</dbReference>
<dbReference type="OrthoDB" id="5870696at2"/>
<dbReference type="SUPFAM" id="SSF75445">
    <property type="entry name" value="D-ribose-5-phosphate isomerase (RpiA), lid domain"/>
    <property type="match status" value="1"/>
</dbReference>
<dbReference type="GO" id="GO:0004751">
    <property type="term" value="F:ribose-5-phosphate isomerase activity"/>
    <property type="evidence" value="ECO:0007669"/>
    <property type="project" value="UniProtKB-UniRule"/>
</dbReference>